<dbReference type="Proteomes" id="UP001501153">
    <property type="component" value="Unassembled WGS sequence"/>
</dbReference>
<dbReference type="InterPro" id="IPR026444">
    <property type="entry name" value="Secre_tail"/>
</dbReference>
<protein>
    <recommendedName>
        <fullName evidence="1">Secretion system C-terminal sorting domain-containing protein</fullName>
    </recommendedName>
</protein>
<dbReference type="NCBIfam" id="TIGR04183">
    <property type="entry name" value="Por_Secre_tail"/>
    <property type="match status" value="1"/>
</dbReference>
<keyword evidence="3" id="KW-1185">Reference proteome</keyword>
<name>A0ABP8I836_9BACT</name>
<comment type="caution">
    <text evidence="2">The sequence shown here is derived from an EMBL/GenBank/DDBJ whole genome shotgun (WGS) entry which is preliminary data.</text>
</comment>
<reference evidence="3" key="1">
    <citation type="journal article" date="2019" name="Int. J. Syst. Evol. Microbiol.">
        <title>The Global Catalogue of Microorganisms (GCM) 10K type strain sequencing project: providing services to taxonomists for standard genome sequencing and annotation.</title>
        <authorList>
            <consortium name="The Broad Institute Genomics Platform"/>
            <consortium name="The Broad Institute Genome Sequencing Center for Infectious Disease"/>
            <person name="Wu L."/>
            <person name="Ma J."/>
        </authorList>
    </citation>
    <scope>NUCLEOTIDE SEQUENCE [LARGE SCALE GENOMIC DNA]</scope>
    <source>
        <strain evidence="3">JCM 17923</strain>
    </source>
</reference>
<organism evidence="2 3">
    <name type="scientific">Hymenobacter saemangeumensis</name>
    <dbReference type="NCBI Taxonomy" id="1084522"/>
    <lineage>
        <taxon>Bacteria</taxon>
        <taxon>Pseudomonadati</taxon>
        <taxon>Bacteroidota</taxon>
        <taxon>Cytophagia</taxon>
        <taxon>Cytophagales</taxon>
        <taxon>Hymenobacteraceae</taxon>
        <taxon>Hymenobacter</taxon>
    </lineage>
</organism>
<sequence length="312" mass="32546">MPAVAQAQSVTSYTYASSGSSAAAYTLLQPSSAAATRTAGTFDEGYYNNLPIGFSFVFAGTAYTTFSASTNGWMTFGQALANAMPANSLSTGTVRPIVAPLWDDISFGDVSMPPAPATDGNLYYQTSGTAGNRVCTIEWRNVRWSPAAAGPVFSCMVRLFEGTNVVQFQYLQGSTSAAGSTRSASVGLGGLMAGNFMSLSDLNLTATASTTTETSSIASRATSGRIFTFTPTGGLASRAGRDLTPLELAPNPAQTQVKVQGHDARQAVELLDAQGRLVRTLPLGSSTIALQDLARGLYLVRAGARTQRLVVE</sequence>
<gene>
    <name evidence="2" type="ORF">GCM10023185_13670</name>
</gene>
<dbReference type="Pfam" id="PF18962">
    <property type="entry name" value="Por_Secre_tail"/>
    <property type="match status" value="1"/>
</dbReference>
<evidence type="ECO:0000259" key="1">
    <source>
        <dbReference type="Pfam" id="PF18962"/>
    </source>
</evidence>
<evidence type="ECO:0000313" key="2">
    <source>
        <dbReference type="EMBL" id="GAA4353226.1"/>
    </source>
</evidence>
<proteinExistence type="predicted"/>
<feature type="domain" description="Secretion system C-terminal sorting" evidence="1">
    <location>
        <begin position="250"/>
        <end position="307"/>
    </location>
</feature>
<accession>A0ABP8I836</accession>
<evidence type="ECO:0000313" key="3">
    <source>
        <dbReference type="Proteomes" id="UP001501153"/>
    </source>
</evidence>
<dbReference type="EMBL" id="BAABGZ010000013">
    <property type="protein sequence ID" value="GAA4353226.1"/>
    <property type="molecule type" value="Genomic_DNA"/>
</dbReference>